<evidence type="ECO:0000313" key="7">
    <source>
        <dbReference type="Proteomes" id="UP000320806"/>
    </source>
</evidence>
<evidence type="ECO:0000313" key="6">
    <source>
        <dbReference type="EMBL" id="TQJ13594.1"/>
    </source>
</evidence>
<dbReference type="InterPro" id="IPR011006">
    <property type="entry name" value="CheY-like_superfamily"/>
</dbReference>
<dbReference type="AlphaFoldDB" id="A0A542EE58"/>
<evidence type="ECO:0000256" key="1">
    <source>
        <dbReference type="ARBA" id="ARBA00022553"/>
    </source>
</evidence>
<dbReference type="RefSeq" id="WP_141927658.1">
    <property type="nucleotide sequence ID" value="NZ_BAABCI010000033.1"/>
</dbReference>
<feature type="domain" description="Response regulatory" evidence="5">
    <location>
        <begin position="3"/>
        <end position="119"/>
    </location>
</feature>
<dbReference type="PROSITE" id="PS50110">
    <property type="entry name" value="RESPONSE_REGULATORY"/>
    <property type="match status" value="1"/>
</dbReference>
<dbReference type="PROSITE" id="PS50043">
    <property type="entry name" value="HTH_LUXR_2"/>
    <property type="match status" value="1"/>
</dbReference>
<accession>A0A542EE58</accession>
<dbReference type="InterPro" id="IPR039420">
    <property type="entry name" value="WalR-like"/>
</dbReference>
<dbReference type="GO" id="GO:0006355">
    <property type="term" value="P:regulation of DNA-templated transcription"/>
    <property type="evidence" value="ECO:0007669"/>
    <property type="project" value="InterPro"/>
</dbReference>
<gene>
    <name evidence="6" type="ORF">FB459_1019</name>
</gene>
<dbReference type="Proteomes" id="UP000320806">
    <property type="component" value="Unassembled WGS sequence"/>
</dbReference>
<dbReference type="GO" id="GO:0003677">
    <property type="term" value="F:DNA binding"/>
    <property type="evidence" value="ECO:0007669"/>
    <property type="project" value="UniProtKB-KW"/>
</dbReference>
<organism evidence="6 7">
    <name type="scientific">Yimella lutea</name>
    <dbReference type="NCBI Taxonomy" id="587872"/>
    <lineage>
        <taxon>Bacteria</taxon>
        <taxon>Bacillati</taxon>
        <taxon>Actinomycetota</taxon>
        <taxon>Actinomycetes</taxon>
        <taxon>Micrococcales</taxon>
        <taxon>Dermacoccaceae</taxon>
        <taxon>Yimella</taxon>
    </lineage>
</organism>
<keyword evidence="2" id="KW-0238">DNA-binding</keyword>
<dbReference type="InterPro" id="IPR000792">
    <property type="entry name" value="Tscrpt_reg_LuxR_C"/>
</dbReference>
<keyword evidence="7" id="KW-1185">Reference proteome</keyword>
<proteinExistence type="predicted"/>
<evidence type="ECO:0000256" key="2">
    <source>
        <dbReference type="ARBA" id="ARBA00023125"/>
    </source>
</evidence>
<dbReference type="GO" id="GO:0000160">
    <property type="term" value="P:phosphorelay signal transduction system"/>
    <property type="evidence" value="ECO:0007669"/>
    <property type="project" value="InterPro"/>
</dbReference>
<dbReference type="CDD" id="cd17535">
    <property type="entry name" value="REC_NarL-like"/>
    <property type="match status" value="1"/>
</dbReference>
<feature type="domain" description="HTH luxR-type" evidence="4">
    <location>
        <begin position="134"/>
        <end position="199"/>
    </location>
</feature>
<dbReference type="PRINTS" id="PR00038">
    <property type="entry name" value="HTHLUXR"/>
</dbReference>
<evidence type="ECO:0000259" key="5">
    <source>
        <dbReference type="PROSITE" id="PS50110"/>
    </source>
</evidence>
<dbReference type="SMART" id="SM00448">
    <property type="entry name" value="REC"/>
    <property type="match status" value="1"/>
</dbReference>
<dbReference type="Gene3D" id="3.40.50.2300">
    <property type="match status" value="1"/>
</dbReference>
<dbReference type="Pfam" id="PF00196">
    <property type="entry name" value="GerE"/>
    <property type="match status" value="1"/>
</dbReference>
<evidence type="ECO:0000259" key="4">
    <source>
        <dbReference type="PROSITE" id="PS50043"/>
    </source>
</evidence>
<dbReference type="InterPro" id="IPR058245">
    <property type="entry name" value="NreC/VraR/RcsB-like_REC"/>
</dbReference>
<protein>
    <submittedName>
        <fullName evidence="6">LuxR family two component transcriptional regulator</fullName>
    </submittedName>
</protein>
<reference evidence="6 7" key="1">
    <citation type="submission" date="2019-06" db="EMBL/GenBank/DDBJ databases">
        <title>Sequencing the genomes of 1000 actinobacteria strains.</title>
        <authorList>
            <person name="Klenk H.-P."/>
        </authorList>
    </citation>
    <scope>NUCLEOTIDE SEQUENCE [LARGE SCALE GENOMIC DNA]</scope>
    <source>
        <strain evidence="6 7">DSM 19828</strain>
    </source>
</reference>
<dbReference type="InterPro" id="IPR016032">
    <property type="entry name" value="Sig_transdc_resp-reg_C-effctor"/>
</dbReference>
<dbReference type="SUPFAM" id="SSF52172">
    <property type="entry name" value="CheY-like"/>
    <property type="match status" value="1"/>
</dbReference>
<dbReference type="PROSITE" id="PS00622">
    <property type="entry name" value="HTH_LUXR_1"/>
    <property type="match status" value="1"/>
</dbReference>
<dbReference type="SUPFAM" id="SSF46894">
    <property type="entry name" value="C-terminal effector domain of the bipartite response regulators"/>
    <property type="match status" value="1"/>
</dbReference>
<dbReference type="InterPro" id="IPR001789">
    <property type="entry name" value="Sig_transdc_resp-reg_receiver"/>
</dbReference>
<feature type="modified residue" description="4-aspartylphosphate" evidence="3">
    <location>
        <position position="54"/>
    </location>
</feature>
<comment type="caution">
    <text evidence="6">The sequence shown here is derived from an EMBL/GenBank/DDBJ whole genome shotgun (WGS) entry which is preliminary data.</text>
</comment>
<dbReference type="SMART" id="SM00421">
    <property type="entry name" value="HTH_LUXR"/>
    <property type="match status" value="1"/>
</dbReference>
<sequence length="201" mass="21590">MLKLLIAEDLDLVAEAFVALLNTEPEFEVVARVNRGDRVVEAAREHRPDIALLDVVMPGLTGIEACRQLRQALPDCKVMLLTSIPRSGHLATALAAGSSAYLPKTSTAEQLVEAIHTVAGGGVVLDPAIAAEALVAGPNPLTDRERDTLRLVHQGLRTTQIAEELFLSSGTVRNYLSSAMTKMQATSRTEAARAARRRGFI</sequence>
<dbReference type="CDD" id="cd06170">
    <property type="entry name" value="LuxR_C_like"/>
    <property type="match status" value="1"/>
</dbReference>
<dbReference type="PANTHER" id="PTHR43214">
    <property type="entry name" value="TWO-COMPONENT RESPONSE REGULATOR"/>
    <property type="match status" value="1"/>
</dbReference>
<dbReference type="EMBL" id="VFMO01000001">
    <property type="protein sequence ID" value="TQJ13594.1"/>
    <property type="molecule type" value="Genomic_DNA"/>
</dbReference>
<dbReference type="OrthoDB" id="9808843at2"/>
<evidence type="ECO:0000256" key="3">
    <source>
        <dbReference type="PROSITE-ProRule" id="PRU00169"/>
    </source>
</evidence>
<dbReference type="PANTHER" id="PTHR43214:SF42">
    <property type="entry name" value="TRANSCRIPTIONAL REGULATORY PROTEIN DESR"/>
    <property type="match status" value="1"/>
</dbReference>
<name>A0A542EE58_9MICO</name>
<dbReference type="Pfam" id="PF00072">
    <property type="entry name" value="Response_reg"/>
    <property type="match status" value="1"/>
</dbReference>
<keyword evidence="1 3" id="KW-0597">Phosphoprotein</keyword>